<proteinExistence type="predicted"/>
<feature type="domain" description="Protein FecR C-terminal" evidence="3">
    <location>
        <begin position="280"/>
        <end position="348"/>
    </location>
</feature>
<keyword evidence="1" id="KW-1133">Transmembrane helix</keyword>
<dbReference type="Pfam" id="PF16344">
    <property type="entry name" value="FecR_C"/>
    <property type="match status" value="1"/>
</dbReference>
<keyword evidence="1" id="KW-0812">Transmembrane</keyword>
<reference evidence="4 5" key="1">
    <citation type="submission" date="2018-06" db="EMBL/GenBank/DDBJ databases">
        <title>Chryseolinea flavus sp. nov., a member of the phylum Bacteroidetes isolated from soil.</title>
        <authorList>
            <person name="Li Y."/>
            <person name="Wang J."/>
        </authorList>
    </citation>
    <scope>NUCLEOTIDE SEQUENCE [LARGE SCALE GENOMIC DNA]</scope>
    <source>
        <strain evidence="4 5">SDU1-6</strain>
    </source>
</reference>
<keyword evidence="1" id="KW-0472">Membrane</keyword>
<keyword evidence="5" id="KW-1185">Reference proteome</keyword>
<feature type="domain" description="FecR protein" evidence="2">
    <location>
        <begin position="138"/>
        <end position="233"/>
    </location>
</feature>
<evidence type="ECO:0000259" key="3">
    <source>
        <dbReference type="Pfam" id="PF16344"/>
    </source>
</evidence>
<dbReference type="FunFam" id="2.60.120.1440:FF:000001">
    <property type="entry name" value="Putative anti-sigma factor"/>
    <property type="match status" value="1"/>
</dbReference>
<dbReference type="Pfam" id="PF04773">
    <property type="entry name" value="FecR"/>
    <property type="match status" value="1"/>
</dbReference>
<accession>A0A364XWF1</accession>
<dbReference type="Gene3D" id="2.60.120.1440">
    <property type="match status" value="1"/>
</dbReference>
<protein>
    <recommendedName>
        <fullName evidence="6">FecR family protein</fullName>
    </recommendedName>
</protein>
<dbReference type="RefSeq" id="WP_112749371.1">
    <property type="nucleotide sequence ID" value="NZ_QMFY01000017.1"/>
</dbReference>
<dbReference type="Proteomes" id="UP000251889">
    <property type="component" value="Unassembled WGS sequence"/>
</dbReference>
<comment type="caution">
    <text evidence="4">The sequence shown here is derived from an EMBL/GenBank/DDBJ whole genome shotgun (WGS) entry which is preliminary data.</text>
</comment>
<evidence type="ECO:0000256" key="1">
    <source>
        <dbReference type="SAM" id="Phobius"/>
    </source>
</evidence>
<dbReference type="PANTHER" id="PTHR30273">
    <property type="entry name" value="PERIPLASMIC SIGNAL SENSOR AND SIGMA FACTOR ACTIVATOR FECR-RELATED"/>
    <property type="match status" value="1"/>
</dbReference>
<dbReference type="OrthoDB" id="1099916at2"/>
<evidence type="ECO:0000313" key="4">
    <source>
        <dbReference type="EMBL" id="RAV98478.1"/>
    </source>
</evidence>
<dbReference type="GO" id="GO:0016989">
    <property type="term" value="F:sigma factor antagonist activity"/>
    <property type="evidence" value="ECO:0007669"/>
    <property type="project" value="TreeGrafter"/>
</dbReference>
<sequence>MKYQEYNVADFINDQDFIHWVKDPDASSDRFWKEFLKNHPDRAVFIDEARQFILLMNFSDATPEDASIIKMKSSIDLAILEPDMVETKDTISFWRGGWFKVAASVLILAVSGSIFLLSQNGAADRVIDTAFSKAEHQVLKTVKGKRTMITLSDGTKVWLNADSRIAYDRSFGKGETREVFLDGEAFFDVTEDKQKPFIVNTSGVAVKVLGTAFNVRAFKTDATIEATLVHGKIALSTDDNQEDILLLPNQQAVYSKSSKQVTLENEVNTYEYTSWKTGQISFKDETFAVIMQDLERWYDVTIHVDNTQALECRFSAKIDNKTLEDVLELFKDAGPSFDYKIEGNEVFITGNFCDQ</sequence>
<organism evidence="4 5">
    <name type="scientific">Pseudochryseolinea flava</name>
    <dbReference type="NCBI Taxonomy" id="2059302"/>
    <lineage>
        <taxon>Bacteria</taxon>
        <taxon>Pseudomonadati</taxon>
        <taxon>Bacteroidota</taxon>
        <taxon>Cytophagia</taxon>
        <taxon>Cytophagales</taxon>
        <taxon>Fulvivirgaceae</taxon>
        <taxon>Pseudochryseolinea</taxon>
    </lineage>
</organism>
<dbReference type="Gene3D" id="3.55.50.30">
    <property type="match status" value="1"/>
</dbReference>
<name>A0A364XWF1_9BACT</name>
<evidence type="ECO:0000259" key="2">
    <source>
        <dbReference type="Pfam" id="PF04773"/>
    </source>
</evidence>
<dbReference type="InterPro" id="IPR012373">
    <property type="entry name" value="Ferrdict_sens_TM"/>
</dbReference>
<dbReference type="InterPro" id="IPR006860">
    <property type="entry name" value="FecR"/>
</dbReference>
<feature type="transmembrane region" description="Helical" evidence="1">
    <location>
        <begin position="98"/>
        <end position="117"/>
    </location>
</feature>
<gene>
    <name evidence="4" type="ORF">DQQ10_23425</name>
</gene>
<evidence type="ECO:0008006" key="6">
    <source>
        <dbReference type="Google" id="ProtNLM"/>
    </source>
</evidence>
<dbReference type="PANTHER" id="PTHR30273:SF2">
    <property type="entry name" value="PROTEIN FECR"/>
    <property type="match status" value="1"/>
</dbReference>
<evidence type="ECO:0000313" key="5">
    <source>
        <dbReference type="Proteomes" id="UP000251889"/>
    </source>
</evidence>
<dbReference type="AlphaFoldDB" id="A0A364XWF1"/>
<dbReference type="EMBL" id="QMFY01000017">
    <property type="protein sequence ID" value="RAV98478.1"/>
    <property type="molecule type" value="Genomic_DNA"/>
</dbReference>
<dbReference type="InterPro" id="IPR032508">
    <property type="entry name" value="FecR_C"/>
</dbReference>